<name>A0ABX0J5G5_9BACL</name>
<evidence type="ECO:0000259" key="4">
    <source>
        <dbReference type="PROSITE" id="PS50932"/>
    </source>
</evidence>
<dbReference type="Gene3D" id="1.10.260.40">
    <property type="entry name" value="lambda repressor-like DNA-binding domains"/>
    <property type="match status" value="1"/>
</dbReference>
<dbReference type="Pfam" id="PF00532">
    <property type="entry name" value="Peripla_BP_1"/>
    <property type="match status" value="1"/>
</dbReference>
<dbReference type="SMART" id="SM00354">
    <property type="entry name" value="HTH_LACI"/>
    <property type="match status" value="1"/>
</dbReference>
<accession>A0ABX0J5G5</accession>
<dbReference type="Proteomes" id="UP001165962">
    <property type="component" value="Unassembled WGS sequence"/>
</dbReference>
<reference evidence="5" key="1">
    <citation type="submission" date="2020-03" db="EMBL/GenBank/DDBJ databases">
        <title>Draft sequencing of Paenibacilllus sp. S3N08.</title>
        <authorList>
            <person name="Kim D.-U."/>
        </authorList>
    </citation>
    <scope>NUCLEOTIDE SEQUENCE</scope>
    <source>
        <strain evidence="5">S3N08</strain>
    </source>
</reference>
<evidence type="ECO:0000256" key="3">
    <source>
        <dbReference type="ARBA" id="ARBA00023163"/>
    </source>
</evidence>
<protein>
    <submittedName>
        <fullName evidence="5">LacI family transcriptional regulator</fullName>
    </submittedName>
</protein>
<dbReference type="EMBL" id="JAAOIW010000006">
    <property type="protein sequence ID" value="NHN31642.1"/>
    <property type="molecule type" value="Genomic_DNA"/>
</dbReference>
<dbReference type="InterPro" id="IPR010982">
    <property type="entry name" value="Lambda_DNA-bd_dom_sf"/>
</dbReference>
<dbReference type="Gene3D" id="3.40.50.2300">
    <property type="match status" value="2"/>
</dbReference>
<dbReference type="InterPro" id="IPR000843">
    <property type="entry name" value="HTH_LacI"/>
</dbReference>
<dbReference type="SUPFAM" id="SSF47413">
    <property type="entry name" value="lambda repressor-like DNA-binding domains"/>
    <property type="match status" value="1"/>
</dbReference>
<evidence type="ECO:0000313" key="5">
    <source>
        <dbReference type="EMBL" id="NHN31642.1"/>
    </source>
</evidence>
<evidence type="ECO:0000256" key="2">
    <source>
        <dbReference type="ARBA" id="ARBA00023125"/>
    </source>
</evidence>
<organism evidence="5 6">
    <name type="scientific">Paenibacillus agricola</name>
    <dbReference type="NCBI Taxonomy" id="2716264"/>
    <lineage>
        <taxon>Bacteria</taxon>
        <taxon>Bacillati</taxon>
        <taxon>Bacillota</taxon>
        <taxon>Bacilli</taxon>
        <taxon>Bacillales</taxon>
        <taxon>Paenibacillaceae</taxon>
        <taxon>Paenibacillus</taxon>
    </lineage>
</organism>
<keyword evidence="3" id="KW-0804">Transcription</keyword>
<dbReference type="PROSITE" id="PS50932">
    <property type="entry name" value="HTH_LACI_2"/>
    <property type="match status" value="1"/>
</dbReference>
<gene>
    <name evidence="5" type="ORF">G9U52_17560</name>
</gene>
<evidence type="ECO:0000256" key="1">
    <source>
        <dbReference type="ARBA" id="ARBA00023015"/>
    </source>
</evidence>
<keyword evidence="6" id="KW-1185">Reference proteome</keyword>
<feature type="domain" description="HTH lacI-type" evidence="4">
    <location>
        <begin position="3"/>
        <end position="57"/>
    </location>
</feature>
<dbReference type="Pfam" id="PF00356">
    <property type="entry name" value="LacI"/>
    <property type="match status" value="1"/>
</dbReference>
<dbReference type="RefSeq" id="WP_166151948.1">
    <property type="nucleotide sequence ID" value="NZ_JAAOIW010000006.1"/>
</dbReference>
<keyword evidence="1" id="KW-0805">Transcription regulation</keyword>
<keyword evidence="2" id="KW-0238">DNA-binding</keyword>
<sequence>MNVTIADIAKATGLAKSTISGALNNKSGFSEKTRRRVLAAAEELGYVPNEIARGLSSKSTGSIGLIIKDITNPFYNHITKGVQEIAGEHGYTVFLCSSGEEHQAEINHIQAMVRKRVDGLIIAPLLEEVTFDHFFELKEQNVPFVLLGKIQGLSCDTYEFDDYDGGRQVTEHLLSMGHTRICFVRGPKTSKAAKLRYSAFINTLKSHGIEADERYVFQNANGIADGMAVGKQIAAMPDRPTAVICFDDVIAIGVIKAVMEAGLQVPEDLSIIGFDDIEVNTFPLTTVSIPTYEAGKALAWTLFDRILQRRTSGFQHITFEQKLIERASVRQLYNK</sequence>
<proteinExistence type="predicted"/>
<evidence type="ECO:0000313" key="6">
    <source>
        <dbReference type="Proteomes" id="UP001165962"/>
    </source>
</evidence>
<dbReference type="InterPro" id="IPR001761">
    <property type="entry name" value="Peripla_BP/Lac1_sug-bd_dom"/>
</dbReference>
<comment type="caution">
    <text evidence="5">The sequence shown here is derived from an EMBL/GenBank/DDBJ whole genome shotgun (WGS) entry which is preliminary data.</text>
</comment>
<dbReference type="InterPro" id="IPR028082">
    <property type="entry name" value="Peripla_BP_I"/>
</dbReference>
<dbReference type="CDD" id="cd01392">
    <property type="entry name" value="HTH_LacI"/>
    <property type="match status" value="1"/>
</dbReference>
<dbReference type="PANTHER" id="PTHR30146">
    <property type="entry name" value="LACI-RELATED TRANSCRIPTIONAL REPRESSOR"/>
    <property type="match status" value="1"/>
</dbReference>
<dbReference type="SUPFAM" id="SSF53822">
    <property type="entry name" value="Periplasmic binding protein-like I"/>
    <property type="match status" value="1"/>
</dbReference>
<dbReference type="PANTHER" id="PTHR30146:SF109">
    <property type="entry name" value="HTH-TYPE TRANSCRIPTIONAL REGULATOR GALS"/>
    <property type="match status" value="1"/>
</dbReference>
<dbReference type="CDD" id="cd06267">
    <property type="entry name" value="PBP1_LacI_sugar_binding-like"/>
    <property type="match status" value="1"/>
</dbReference>